<organism evidence="4 5">
    <name type="scientific">Roseibium aestuarii</name>
    <dbReference type="NCBI Taxonomy" id="2600299"/>
    <lineage>
        <taxon>Bacteria</taxon>
        <taxon>Pseudomonadati</taxon>
        <taxon>Pseudomonadota</taxon>
        <taxon>Alphaproteobacteria</taxon>
        <taxon>Hyphomicrobiales</taxon>
        <taxon>Stappiaceae</taxon>
        <taxon>Roseibium</taxon>
    </lineage>
</organism>
<dbReference type="EMBL" id="JBHUFA010000003">
    <property type="protein sequence ID" value="MFD1695937.1"/>
    <property type="molecule type" value="Genomic_DNA"/>
</dbReference>
<sequence length="160" mass="18113">MKIHHKAYVYLTCGTKLLVFDEPDTPQLGLQVPGGTLDPGESHLIGARREFAEETGLDLDAAFDHFADQDLPFETLVRDGLVIPPPDRPLKGRHLRKHYHVRISTAPAEEWEHFEMTPSNGGPPIRFRLHWIDLFGKTAMDPSAFFAGFGEPLDALRRRF</sequence>
<dbReference type="SUPFAM" id="SSF55811">
    <property type="entry name" value="Nudix"/>
    <property type="match status" value="1"/>
</dbReference>
<dbReference type="InterPro" id="IPR000086">
    <property type="entry name" value="NUDIX_hydrolase_dom"/>
</dbReference>
<gene>
    <name evidence="4" type="ORF">ACFSC7_10460</name>
</gene>
<comment type="cofactor">
    <cofactor evidence="1">
        <name>Mg(2+)</name>
        <dbReference type="ChEBI" id="CHEBI:18420"/>
    </cofactor>
</comment>
<name>A0ABW4JUV7_9HYPH</name>
<evidence type="ECO:0000313" key="4">
    <source>
        <dbReference type="EMBL" id="MFD1695937.1"/>
    </source>
</evidence>
<comment type="caution">
    <text evidence="4">The sequence shown here is derived from an EMBL/GenBank/DDBJ whole genome shotgun (WGS) entry which is preliminary data.</text>
</comment>
<dbReference type="Gene3D" id="3.90.79.10">
    <property type="entry name" value="Nucleoside Triphosphate Pyrophosphohydrolase"/>
    <property type="match status" value="1"/>
</dbReference>
<dbReference type="Proteomes" id="UP001597327">
    <property type="component" value="Unassembled WGS sequence"/>
</dbReference>
<dbReference type="CDD" id="cd04663">
    <property type="entry name" value="NUDIX_Hydrolase"/>
    <property type="match status" value="1"/>
</dbReference>
<dbReference type="InterPro" id="IPR020084">
    <property type="entry name" value="NUDIX_hydrolase_CS"/>
</dbReference>
<evidence type="ECO:0000256" key="2">
    <source>
        <dbReference type="ARBA" id="ARBA00022801"/>
    </source>
</evidence>
<protein>
    <submittedName>
        <fullName evidence="4">NUDIX domain-containing protein</fullName>
    </submittedName>
</protein>
<reference evidence="5" key="1">
    <citation type="journal article" date="2019" name="Int. J. Syst. Evol. Microbiol.">
        <title>The Global Catalogue of Microorganisms (GCM) 10K type strain sequencing project: providing services to taxonomists for standard genome sequencing and annotation.</title>
        <authorList>
            <consortium name="The Broad Institute Genomics Platform"/>
            <consortium name="The Broad Institute Genome Sequencing Center for Infectious Disease"/>
            <person name="Wu L."/>
            <person name="Ma J."/>
        </authorList>
    </citation>
    <scope>NUCLEOTIDE SEQUENCE [LARGE SCALE GENOMIC DNA]</scope>
    <source>
        <strain evidence="5">JCM 3369</strain>
    </source>
</reference>
<proteinExistence type="predicted"/>
<dbReference type="PROSITE" id="PS51462">
    <property type="entry name" value="NUDIX"/>
    <property type="match status" value="1"/>
</dbReference>
<feature type="domain" description="Nudix hydrolase" evidence="3">
    <location>
        <begin position="2"/>
        <end position="155"/>
    </location>
</feature>
<keyword evidence="2" id="KW-0378">Hydrolase</keyword>
<keyword evidence="5" id="KW-1185">Reference proteome</keyword>
<dbReference type="PROSITE" id="PS00893">
    <property type="entry name" value="NUDIX_BOX"/>
    <property type="match status" value="1"/>
</dbReference>
<evidence type="ECO:0000313" key="5">
    <source>
        <dbReference type="Proteomes" id="UP001597327"/>
    </source>
</evidence>
<dbReference type="InterPro" id="IPR015797">
    <property type="entry name" value="NUDIX_hydrolase-like_dom_sf"/>
</dbReference>
<evidence type="ECO:0000259" key="3">
    <source>
        <dbReference type="PROSITE" id="PS51462"/>
    </source>
</evidence>
<dbReference type="Pfam" id="PF00293">
    <property type="entry name" value="NUDIX"/>
    <property type="match status" value="1"/>
</dbReference>
<dbReference type="RefSeq" id="WP_149894099.1">
    <property type="nucleotide sequence ID" value="NZ_JBHUFA010000003.1"/>
</dbReference>
<accession>A0ABW4JUV7</accession>
<evidence type="ECO:0000256" key="1">
    <source>
        <dbReference type="ARBA" id="ARBA00001946"/>
    </source>
</evidence>